<name>A0A7S0EYK7_9CRYP</name>
<proteinExistence type="predicted"/>
<accession>A0A7S0EYK7</accession>
<sequence length="217" mass="24102">MPKHRAGHSAVMLARRYLVVCFGMDMKSRASSEAYLIDCKPEEKIEPRVREAKVYPPVSSDGPSASSAAEILNFAEDNGPGGLQQEEEAVENATQDRTLHMEDISDTAVVKMSGPSQAEHFKNVLRRICSEIQKGGNFFDLVNMMGEAGILTASQGRKLLFLANQCDTRVLQAFTALENTPGEERTLDMIKEQITEICCIAKELNDRSNRLLHDEQN</sequence>
<dbReference type="EMBL" id="HBEO01024663">
    <property type="protein sequence ID" value="CAD8495372.1"/>
    <property type="molecule type" value="Transcribed_RNA"/>
</dbReference>
<gene>
    <name evidence="1" type="ORF">HPHI1048_LOCUS16591</name>
</gene>
<protein>
    <submittedName>
        <fullName evidence="1">Uncharacterized protein</fullName>
    </submittedName>
</protein>
<dbReference type="AlphaFoldDB" id="A0A7S0EYK7"/>
<reference evidence="1" key="1">
    <citation type="submission" date="2021-01" db="EMBL/GenBank/DDBJ databases">
        <authorList>
            <person name="Corre E."/>
            <person name="Pelletier E."/>
            <person name="Niang G."/>
            <person name="Scheremetjew M."/>
            <person name="Finn R."/>
            <person name="Kale V."/>
            <person name="Holt S."/>
            <person name="Cochrane G."/>
            <person name="Meng A."/>
            <person name="Brown T."/>
            <person name="Cohen L."/>
        </authorList>
    </citation>
    <scope>NUCLEOTIDE SEQUENCE</scope>
    <source>
        <strain evidence="1">CCMP325</strain>
    </source>
</reference>
<organism evidence="1">
    <name type="scientific">Hanusia phi</name>
    <dbReference type="NCBI Taxonomy" id="3032"/>
    <lineage>
        <taxon>Eukaryota</taxon>
        <taxon>Cryptophyceae</taxon>
        <taxon>Pyrenomonadales</taxon>
        <taxon>Geminigeraceae</taxon>
        <taxon>Hanusia</taxon>
    </lineage>
</organism>
<evidence type="ECO:0000313" key="1">
    <source>
        <dbReference type="EMBL" id="CAD8495372.1"/>
    </source>
</evidence>